<comment type="caution">
    <text evidence="2">The sequence shown here is derived from an EMBL/GenBank/DDBJ whole genome shotgun (WGS) entry which is preliminary data.</text>
</comment>
<evidence type="ECO:0000313" key="3">
    <source>
        <dbReference type="Proteomes" id="UP000663823"/>
    </source>
</evidence>
<dbReference type="Proteomes" id="UP000663823">
    <property type="component" value="Unassembled WGS sequence"/>
</dbReference>
<keyword evidence="1" id="KW-0732">Signal</keyword>
<feature type="non-terminal residue" evidence="2">
    <location>
        <position position="1"/>
    </location>
</feature>
<gene>
    <name evidence="2" type="ORF">OTI717_LOCUS42307</name>
</gene>
<evidence type="ECO:0000313" key="2">
    <source>
        <dbReference type="EMBL" id="CAF4309818.1"/>
    </source>
</evidence>
<evidence type="ECO:0000256" key="1">
    <source>
        <dbReference type="SAM" id="SignalP"/>
    </source>
</evidence>
<dbReference type="AlphaFoldDB" id="A0A820IMJ5"/>
<proteinExistence type="predicted"/>
<reference evidence="2" key="1">
    <citation type="submission" date="2021-02" db="EMBL/GenBank/DDBJ databases">
        <authorList>
            <person name="Nowell W R."/>
        </authorList>
    </citation>
    <scope>NUCLEOTIDE SEQUENCE</scope>
</reference>
<accession>A0A820IMJ5</accession>
<feature type="signal peptide" evidence="1">
    <location>
        <begin position="1"/>
        <end position="17"/>
    </location>
</feature>
<dbReference type="EMBL" id="CAJOAX010049856">
    <property type="protein sequence ID" value="CAF4309818.1"/>
    <property type="molecule type" value="Genomic_DNA"/>
</dbReference>
<name>A0A820IMJ5_9BILA</name>
<feature type="chain" id="PRO_5032546973" evidence="1">
    <location>
        <begin position="18"/>
        <end position="47"/>
    </location>
</feature>
<protein>
    <submittedName>
        <fullName evidence="2">Uncharacterized protein</fullName>
    </submittedName>
</protein>
<sequence>LAIVGVIFLMIETVCTGFADEENREDQDSLCSIGFIIFDGLLLFTSD</sequence>
<organism evidence="2 3">
    <name type="scientific">Rotaria sordida</name>
    <dbReference type="NCBI Taxonomy" id="392033"/>
    <lineage>
        <taxon>Eukaryota</taxon>
        <taxon>Metazoa</taxon>
        <taxon>Spiralia</taxon>
        <taxon>Gnathifera</taxon>
        <taxon>Rotifera</taxon>
        <taxon>Eurotatoria</taxon>
        <taxon>Bdelloidea</taxon>
        <taxon>Philodinida</taxon>
        <taxon>Philodinidae</taxon>
        <taxon>Rotaria</taxon>
    </lineage>
</organism>